<reference evidence="2 3" key="1">
    <citation type="submission" date="2018-12" db="EMBL/GenBank/DDBJ databases">
        <title>Flammeovirga pectinis sp. nov., isolated from the gut of the Korean scallop, Patinopecten yessoensis.</title>
        <authorList>
            <person name="Bae J.-W."/>
            <person name="Jeong Y.-S."/>
            <person name="Kang W."/>
        </authorList>
    </citation>
    <scope>NUCLEOTIDE SEQUENCE [LARGE SCALE GENOMIC DNA]</scope>
    <source>
        <strain evidence="2 3">L12M1</strain>
    </source>
</reference>
<name>A0A3Q9FM42_9BACT</name>
<protein>
    <recommendedName>
        <fullName evidence="4">HTH luxR-type domain-containing protein</fullName>
    </recommendedName>
</protein>
<dbReference type="InterPro" id="IPR016032">
    <property type="entry name" value="Sig_transdc_resp-reg_C-effctor"/>
</dbReference>
<dbReference type="AlphaFoldDB" id="A0A3Q9FM42"/>
<keyword evidence="1" id="KW-1133">Transmembrane helix</keyword>
<dbReference type="OrthoDB" id="1523128at2"/>
<keyword evidence="1" id="KW-0472">Membrane</keyword>
<dbReference type="GO" id="GO:0003677">
    <property type="term" value="F:DNA binding"/>
    <property type="evidence" value="ECO:0007669"/>
    <property type="project" value="InterPro"/>
</dbReference>
<keyword evidence="3" id="KW-1185">Reference proteome</keyword>
<dbReference type="Gene3D" id="1.10.10.10">
    <property type="entry name" value="Winged helix-like DNA-binding domain superfamily/Winged helix DNA-binding domain"/>
    <property type="match status" value="1"/>
</dbReference>
<dbReference type="InterPro" id="IPR011990">
    <property type="entry name" value="TPR-like_helical_dom_sf"/>
</dbReference>
<dbReference type="Proteomes" id="UP000267268">
    <property type="component" value="Chromosome 1"/>
</dbReference>
<evidence type="ECO:0000313" key="2">
    <source>
        <dbReference type="EMBL" id="AZQ62748.1"/>
    </source>
</evidence>
<evidence type="ECO:0000313" key="3">
    <source>
        <dbReference type="Proteomes" id="UP000267268"/>
    </source>
</evidence>
<dbReference type="GO" id="GO:0006355">
    <property type="term" value="P:regulation of DNA-templated transcription"/>
    <property type="evidence" value="ECO:0007669"/>
    <property type="project" value="InterPro"/>
</dbReference>
<evidence type="ECO:0008006" key="4">
    <source>
        <dbReference type="Google" id="ProtNLM"/>
    </source>
</evidence>
<accession>A0A3Q9FM42</accession>
<feature type="transmembrane region" description="Helical" evidence="1">
    <location>
        <begin position="338"/>
        <end position="359"/>
    </location>
</feature>
<dbReference type="KEGG" id="fll:EI427_11045"/>
<evidence type="ECO:0000256" key="1">
    <source>
        <dbReference type="SAM" id="Phobius"/>
    </source>
</evidence>
<dbReference type="Gene3D" id="1.25.40.10">
    <property type="entry name" value="Tetratricopeptide repeat domain"/>
    <property type="match status" value="1"/>
</dbReference>
<gene>
    <name evidence="2" type="ORF">EI427_11045</name>
</gene>
<dbReference type="EMBL" id="CP034562">
    <property type="protein sequence ID" value="AZQ62748.1"/>
    <property type="molecule type" value="Genomic_DNA"/>
</dbReference>
<dbReference type="SUPFAM" id="SSF46894">
    <property type="entry name" value="C-terminal effector domain of the bipartite response regulators"/>
    <property type="match status" value="1"/>
</dbReference>
<keyword evidence="1" id="KW-0812">Transmembrane</keyword>
<dbReference type="RefSeq" id="WP_126614555.1">
    <property type="nucleotide sequence ID" value="NZ_CP034562.1"/>
</dbReference>
<organism evidence="2 3">
    <name type="scientific">Flammeovirga pectinis</name>
    <dbReference type="NCBI Taxonomy" id="2494373"/>
    <lineage>
        <taxon>Bacteria</taxon>
        <taxon>Pseudomonadati</taxon>
        <taxon>Bacteroidota</taxon>
        <taxon>Cytophagia</taxon>
        <taxon>Cytophagales</taxon>
        <taxon>Flammeovirgaceae</taxon>
        <taxon>Flammeovirga</taxon>
    </lineage>
</organism>
<dbReference type="SUPFAM" id="SSF48452">
    <property type="entry name" value="TPR-like"/>
    <property type="match status" value="1"/>
</dbReference>
<dbReference type="InterPro" id="IPR036388">
    <property type="entry name" value="WH-like_DNA-bd_sf"/>
</dbReference>
<sequence length="513" mass="60341">MFFLFLLNNCLIIQLQAQQFTPHVYQLNEIEIKETSQEKDTSTIKTIKQLLKKSGAARNNLQFSTAFGNGGEALFLAEEIQDTLWMIQAYESMGVLYYLFKQDEEAGTHFKKANMYQQKLSQYQTVAYQSKYTSEYYLALYYQRINNFELLKSHIDNCFEFVPNTEKNQIYKVYLEEKLASYWEGKEEPFKALDLLFRGVNTLENLPEEYPNRAINTSFLIILYGRIAQNYSVLEKLSLSKQYFEKALAQKDESGEHIFYKAYVFSRYAKLLASEGEFKKAFVYQSEAKKINDMYLNPRNDRNKDFLTIRNHYKEEIDKKNTILVAQQQEIAARNKQLLFYKLLFLVIAVILTIGILLYRWRNERIKHQLLEDTSNELLAIKNKELTTNTLQLIEREQVIILLKEHISNNELGTSNKQFLKSIDRNSETLWDAFNSRFIEQNINFYERLEQRVPNLSAADLKICALIKLNFSGQEMAYLLGISLGSVHVARHRLRKKMNLERDINLTNFINSI</sequence>
<proteinExistence type="predicted"/>